<feature type="transmembrane region" description="Helical" evidence="1">
    <location>
        <begin position="38"/>
        <end position="57"/>
    </location>
</feature>
<gene>
    <name evidence="2" type="ORF">CHH28_13170</name>
</gene>
<evidence type="ECO:0000256" key="1">
    <source>
        <dbReference type="SAM" id="Phobius"/>
    </source>
</evidence>
<dbReference type="Pfam" id="PF11137">
    <property type="entry name" value="DUF2909"/>
    <property type="match status" value="1"/>
</dbReference>
<accession>A0A222FKM9</accession>
<name>A0A222FKM9_9GAMM</name>
<keyword evidence="1" id="KW-1133">Transmembrane helix</keyword>
<dbReference type="InterPro" id="IPR021313">
    <property type="entry name" value="DUF2909"/>
</dbReference>
<sequence length="62" mass="6532">MLKVLIAIVFFIMIVSLLAGAGFLLSDQSQSKRLLTSLTLRVACAAILMAALVYGFVSGTLA</sequence>
<dbReference type="RefSeq" id="WP_094060746.1">
    <property type="nucleotide sequence ID" value="NZ_CP022530.1"/>
</dbReference>
<keyword evidence="1" id="KW-0812">Transmembrane</keyword>
<keyword evidence="1" id="KW-0472">Membrane</keyword>
<dbReference type="AlphaFoldDB" id="A0A222FKM9"/>
<organism evidence="2 3">
    <name type="scientific">Bacterioplanes sanyensis</name>
    <dbReference type="NCBI Taxonomy" id="1249553"/>
    <lineage>
        <taxon>Bacteria</taxon>
        <taxon>Pseudomonadati</taxon>
        <taxon>Pseudomonadota</taxon>
        <taxon>Gammaproteobacteria</taxon>
        <taxon>Oceanospirillales</taxon>
        <taxon>Oceanospirillaceae</taxon>
        <taxon>Bacterioplanes</taxon>
    </lineage>
</organism>
<evidence type="ECO:0000313" key="3">
    <source>
        <dbReference type="Proteomes" id="UP000202440"/>
    </source>
</evidence>
<dbReference type="KEGG" id="bsan:CHH28_13170"/>
<evidence type="ECO:0008006" key="4">
    <source>
        <dbReference type="Google" id="ProtNLM"/>
    </source>
</evidence>
<reference evidence="2 3" key="1">
    <citation type="submission" date="2017-07" db="EMBL/GenBank/DDBJ databases">
        <title>Annotated genome sequence of Bacterioplanes sanyensis isolated from Red Sea.</title>
        <authorList>
            <person name="Rehman Z.U."/>
        </authorList>
    </citation>
    <scope>NUCLEOTIDE SEQUENCE [LARGE SCALE GENOMIC DNA]</scope>
    <source>
        <strain evidence="2 3">NV9</strain>
    </source>
</reference>
<keyword evidence="3" id="KW-1185">Reference proteome</keyword>
<dbReference type="OrthoDB" id="6121272at2"/>
<protein>
    <recommendedName>
        <fullName evidence="4">DUF2909 domain-containing protein</fullName>
    </recommendedName>
</protein>
<evidence type="ECO:0000313" key="2">
    <source>
        <dbReference type="EMBL" id="ASP39568.1"/>
    </source>
</evidence>
<proteinExistence type="predicted"/>
<feature type="transmembrane region" description="Helical" evidence="1">
    <location>
        <begin position="6"/>
        <end position="26"/>
    </location>
</feature>
<dbReference type="EMBL" id="CP022530">
    <property type="protein sequence ID" value="ASP39568.1"/>
    <property type="molecule type" value="Genomic_DNA"/>
</dbReference>
<dbReference type="Proteomes" id="UP000202440">
    <property type="component" value="Chromosome"/>
</dbReference>